<name>A0AC58USK2_TOBAC</name>
<reference evidence="2" key="2">
    <citation type="submission" date="2025-08" db="UniProtKB">
        <authorList>
            <consortium name="RefSeq"/>
        </authorList>
    </citation>
    <scope>IDENTIFICATION</scope>
    <source>
        <tissue evidence="2">Leaf</tissue>
    </source>
</reference>
<organism evidence="1 2">
    <name type="scientific">Nicotiana tabacum</name>
    <name type="common">Common tobacco</name>
    <dbReference type="NCBI Taxonomy" id="4097"/>
    <lineage>
        <taxon>Eukaryota</taxon>
        <taxon>Viridiplantae</taxon>
        <taxon>Streptophyta</taxon>
        <taxon>Embryophyta</taxon>
        <taxon>Tracheophyta</taxon>
        <taxon>Spermatophyta</taxon>
        <taxon>Magnoliopsida</taxon>
        <taxon>eudicotyledons</taxon>
        <taxon>Gunneridae</taxon>
        <taxon>Pentapetalae</taxon>
        <taxon>asterids</taxon>
        <taxon>lamiids</taxon>
        <taxon>Solanales</taxon>
        <taxon>Solanaceae</taxon>
        <taxon>Nicotianoideae</taxon>
        <taxon>Nicotianeae</taxon>
        <taxon>Nicotiana</taxon>
    </lineage>
</organism>
<evidence type="ECO:0000313" key="2">
    <source>
        <dbReference type="RefSeq" id="XP_075112475.1"/>
    </source>
</evidence>
<protein>
    <submittedName>
        <fullName evidence="2">Uncharacterized protein LOC142182242</fullName>
    </submittedName>
</protein>
<accession>A0AC58USK2</accession>
<gene>
    <name evidence="2" type="primary">LOC142182242</name>
</gene>
<evidence type="ECO:0000313" key="1">
    <source>
        <dbReference type="Proteomes" id="UP000790787"/>
    </source>
</evidence>
<sequence length="175" mass="20732">MSFVYGYNTARGRRVLWETLRHISTYTIEPWIILGDFNVILSTKDRINGLPVHVNETVEFPSCVTDTDTGLGQVNRKGWQYSWCNKRDGDDRIYSHIDWVMGNDKWFQEYGNLEVVYYNPECLDHTPIVIRTLIPRQKLKRPFRLLNVLIMQDSFKKAVKQCWEQNITGCHIYRL</sequence>
<proteinExistence type="predicted"/>
<dbReference type="Proteomes" id="UP000790787">
    <property type="component" value="Chromosome 6"/>
</dbReference>
<dbReference type="RefSeq" id="XP_075112475.1">
    <property type="nucleotide sequence ID" value="XM_075256374.1"/>
</dbReference>
<reference evidence="1" key="1">
    <citation type="journal article" date="2014" name="Nat. Commun.">
        <title>The tobacco genome sequence and its comparison with those of tomato and potato.</title>
        <authorList>
            <person name="Sierro N."/>
            <person name="Battey J.N."/>
            <person name="Ouadi S."/>
            <person name="Bakaher N."/>
            <person name="Bovet L."/>
            <person name="Willig A."/>
            <person name="Goepfert S."/>
            <person name="Peitsch M.C."/>
            <person name="Ivanov N.V."/>
        </authorList>
    </citation>
    <scope>NUCLEOTIDE SEQUENCE [LARGE SCALE GENOMIC DNA]</scope>
</reference>
<keyword evidence="1" id="KW-1185">Reference proteome</keyword>